<accession>A0A2M8KTY2</accession>
<gene>
    <name evidence="1" type="ORF">COU89_03635</name>
</gene>
<comment type="caution">
    <text evidence="1">The sequence shown here is derived from an EMBL/GenBank/DDBJ whole genome shotgun (WGS) entry which is preliminary data.</text>
</comment>
<organism evidence="1 2">
    <name type="scientific">Candidatus Roizmanbacteria bacterium CG10_big_fil_rev_8_21_14_0_10_45_7</name>
    <dbReference type="NCBI Taxonomy" id="1974854"/>
    <lineage>
        <taxon>Bacteria</taxon>
        <taxon>Candidatus Roizmaniibacteriota</taxon>
    </lineage>
</organism>
<name>A0A2M8KTY2_9BACT</name>
<sequence length="65" mass="7282">MRLKQNHIIFLVLLSPLLLLAFLGDLVIYFFTSDKGCVQCGIDDIVKEGVFVRSINSFIGIHGSR</sequence>
<dbReference type="Proteomes" id="UP000231569">
    <property type="component" value="Unassembled WGS sequence"/>
</dbReference>
<evidence type="ECO:0000313" key="1">
    <source>
        <dbReference type="EMBL" id="PJE63386.1"/>
    </source>
</evidence>
<protein>
    <submittedName>
        <fullName evidence="1">Uncharacterized protein</fullName>
    </submittedName>
</protein>
<reference evidence="2" key="1">
    <citation type="submission" date="2017-09" db="EMBL/GenBank/DDBJ databases">
        <title>Depth-based differentiation of microbial function through sediment-hosted aquifers and enrichment of novel symbionts in the deep terrestrial subsurface.</title>
        <authorList>
            <person name="Probst A.J."/>
            <person name="Ladd B."/>
            <person name="Jarett J.K."/>
            <person name="Geller-Mcgrath D.E."/>
            <person name="Sieber C.M.K."/>
            <person name="Emerson J.B."/>
            <person name="Anantharaman K."/>
            <person name="Thomas B.C."/>
            <person name="Malmstrom R."/>
            <person name="Stieglmeier M."/>
            <person name="Klingl A."/>
            <person name="Woyke T."/>
            <person name="Ryan C.M."/>
            <person name="Banfield J.F."/>
        </authorList>
    </citation>
    <scope>NUCLEOTIDE SEQUENCE [LARGE SCALE GENOMIC DNA]</scope>
</reference>
<dbReference type="EMBL" id="PFEE01000075">
    <property type="protein sequence ID" value="PJE63386.1"/>
    <property type="molecule type" value="Genomic_DNA"/>
</dbReference>
<dbReference type="AlphaFoldDB" id="A0A2M8KTY2"/>
<evidence type="ECO:0000313" key="2">
    <source>
        <dbReference type="Proteomes" id="UP000231569"/>
    </source>
</evidence>
<proteinExistence type="predicted"/>